<dbReference type="PIRSF" id="PIRSF018001">
    <property type="entry name" value="Aspartoacylase"/>
    <property type="match status" value="1"/>
</dbReference>
<evidence type="ECO:0000259" key="8">
    <source>
        <dbReference type="Pfam" id="PF24827"/>
    </source>
</evidence>
<evidence type="ECO:0000259" key="7">
    <source>
        <dbReference type="Pfam" id="PF04952"/>
    </source>
</evidence>
<dbReference type="CDD" id="cd06909">
    <property type="entry name" value="M14_ASPA"/>
    <property type="match status" value="1"/>
</dbReference>
<dbReference type="InterPro" id="IPR016708">
    <property type="entry name" value="Aspartoacylase"/>
</dbReference>
<reference evidence="9" key="2">
    <citation type="submission" date="2023-01" db="EMBL/GenBank/DDBJ databases">
        <title>Gilvimarinus xylanilyticus HB14 isolated from Caulerpa lentillifera aquaculture base in Hainan, China.</title>
        <authorList>
            <person name="Zhang Y.-J."/>
        </authorList>
    </citation>
    <scope>NUCLEOTIDE SEQUENCE</scope>
    <source>
        <strain evidence="9">HB14</strain>
    </source>
</reference>
<dbReference type="EC" id="3.5.1.15" evidence="9"/>
<keyword evidence="4 6" id="KW-0862">Zinc</keyword>
<dbReference type="PANTHER" id="PTHR15162">
    <property type="entry name" value="ASPARTOACYLASE"/>
    <property type="match status" value="1"/>
</dbReference>
<dbReference type="FunFam" id="2.20.25.160:FF:000001">
    <property type="entry name" value="Aspartoacylase"/>
    <property type="match status" value="1"/>
</dbReference>
<dbReference type="Gene3D" id="3.40.630.10">
    <property type="entry name" value="Zn peptidases"/>
    <property type="match status" value="1"/>
</dbReference>
<dbReference type="GO" id="GO:0046872">
    <property type="term" value="F:metal ion binding"/>
    <property type="evidence" value="ECO:0007669"/>
    <property type="project" value="UniProtKB-KW"/>
</dbReference>
<dbReference type="InterPro" id="IPR050178">
    <property type="entry name" value="AspA/AstE_fam"/>
</dbReference>
<dbReference type="GO" id="GO:0016788">
    <property type="term" value="F:hydrolase activity, acting on ester bonds"/>
    <property type="evidence" value="ECO:0007669"/>
    <property type="project" value="InterPro"/>
</dbReference>
<dbReference type="Gene3D" id="2.20.25.160">
    <property type="match status" value="1"/>
</dbReference>
<organism evidence="9 10">
    <name type="scientific">Gilvimarinus xylanilyticus</name>
    <dbReference type="NCBI Taxonomy" id="2944139"/>
    <lineage>
        <taxon>Bacteria</taxon>
        <taxon>Pseudomonadati</taxon>
        <taxon>Pseudomonadota</taxon>
        <taxon>Gammaproteobacteria</taxon>
        <taxon>Cellvibrionales</taxon>
        <taxon>Cellvibrionaceae</taxon>
        <taxon>Gilvimarinus</taxon>
    </lineage>
</organism>
<dbReference type="GO" id="GO:0019807">
    <property type="term" value="F:aspartoacylase activity"/>
    <property type="evidence" value="ECO:0007669"/>
    <property type="project" value="UniProtKB-EC"/>
</dbReference>
<evidence type="ECO:0000313" key="9">
    <source>
        <dbReference type="EMBL" id="MCP8900779.1"/>
    </source>
</evidence>
<dbReference type="InterPro" id="IPR055438">
    <property type="entry name" value="AstE_AspA_cat"/>
</dbReference>
<protein>
    <submittedName>
        <fullName evidence="9">Aspartoacylase</fullName>
        <ecNumber evidence="9">3.5.1.15</ecNumber>
    </submittedName>
</protein>
<keyword evidence="3 9" id="KW-0378">Hydrolase</keyword>
<dbReference type="PANTHER" id="PTHR15162:SF7">
    <property type="entry name" value="SUCCINYLGLUTAMATE DESUCCINYLASE"/>
    <property type="match status" value="1"/>
</dbReference>
<evidence type="ECO:0000256" key="4">
    <source>
        <dbReference type="ARBA" id="ARBA00022833"/>
    </source>
</evidence>
<comment type="similarity">
    <text evidence="1">Belongs to the AspA/AstE family. Aspartoacylase subfamily.</text>
</comment>
<dbReference type="SUPFAM" id="SSF53187">
    <property type="entry name" value="Zn-dependent exopeptidases"/>
    <property type="match status" value="1"/>
</dbReference>
<dbReference type="Pfam" id="PF04952">
    <property type="entry name" value="AstE_AspA_hybrid"/>
    <property type="match status" value="1"/>
</dbReference>
<comment type="cofactor">
    <cofactor evidence="6">
        <name>Zn(2+)</name>
        <dbReference type="ChEBI" id="CHEBI:29105"/>
    </cofactor>
    <text evidence="6">Binds 1 zinc ion per subunit.</text>
</comment>
<evidence type="ECO:0000256" key="6">
    <source>
        <dbReference type="PIRSR" id="PIRSR018001-3"/>
    </source>
</evidence>
<dbReference type="RefSeq" id="WP_253969073.1">
    <property type="nucleotide sequence ID" value="NZ_JAMFTH010000007.1"/>
</dbReference>
<dbReference type="Pfam" id="PF24827">
    <property type="entry name" value="AstE_AspA_cat"/>
    <property type="match status" value="1"/>
</dbReference>
<dbReference type="Proteomes" id="UP001139319">
    <property type="component" value="Unassembled WGS sequence"/>
</dbReference>
<name>A0A9X2KUV3_9GAMM</name>
<evidence type="ECO:0000313" key="10">
    <source>
        <dbReference type="Proteomes" id="UP001139319"/>
    </source>
</evidence>
<keyword evidence="10" id="KW-1185">Reference proteome</keyword>
<feature type="domain" description="Succinylglutamate desuccinylase/Aspartoacylase catalytic" evidence="8">
    <location>
        <begin position="6"/>
        <end position="194"/>
    </location>
</feature>
<dbReference type="AlphaFoldDB" id="A0A9X2KUV3"/>
<evidence type="ECO:0000256" key="2">
    <source>
        <dbReference type="ARBA" id="ARBA00022723"/>
    </source>
</evidence>
<dbReference type="HAMAP" id="MF_00704">
    <property type="entry name" value="Aspartoacylase"/>
    <property type="match status" value="1"/>
</dbReference>
<feature type="binding site" evidence="6">
    <location>
        <position position="107"/>
    </location>
    <ligand>
        <name>Zn(2+)</name>
        <dbReference type="ChEBI" id="CHEBI:29105"/>
    </ligand>
</feature>
<evidence type="ECO:0000256" key="1">
    <source>
        <dbReference type="ARBA" id="ARBA00006173"/>
    </source>
</evidence>
<evidence type="ECO:0000256" key="5">
    <source>
        <dbReference type="PIRSR" id="PIRSR018001-1"/>
    </source>
</evidence>
<feature type="binding site" evidence="6">
    <location>
        <position position="15"/>
    </location>
    <ligand>
        <name>Zn(2+)</name>
        <dbReference type="ChEBI" id="CHEBI:29105"/>
    </ligand>
</feature>
<sequence>MNDIITQVAVTGGTHGNESTGVYLVKHWQSHPEEVKRDSFATELHLTNPAAIKTMRRYIDQDLNRQFNLKDLQNPALQGSEQQQAKMINEQLGPKENPRVDFVIDMHTTTANMGMTVVFNSDHPLVIGTAFYIKQKMPDAHLFFQPSDRLEDNFLRSMGRYGGLVIEVGPIPQGLLRHQVSADTHRAVMHALDYLEQYNQGHKPEIPAETTGYRFIEKIPFPVDEHGEIAGMIHPDLQDRDYQPIAPGDPLFITLAGETITYQGEQTVYGAFINEAAYYDRKIGLSLMEKVRIAYPHSKGNDLS</sequence>
<feature type="active site" description="Proton donor/acceptor" evidence="5">
    <location>
        <position position="167"/>
    </location>
</feature>
<dbReference type="GO" id="GO:0005829">
    <property type="term" value="C:cytosol"/>
    <property type="evidence" value="ECO:0007669"/>
    <property type="project" value="TreeGrafter"/>
</dbReference>
<gene>
    <name evidence="9" type="ORF">M6D89_15835</name>
</gene>
<comment type="caution">
    <text evidence="9">The sequence shown here is derived from an EMBL/GenBank/DDBJ whole genome shotgun (WGS) entry which is preliminary data.</text>
</comment>
<accession>A0A9X2KUV3</accession>
<dbReference type="NCBIfam" id="NF002601">
    <property type="entry name" value="PRK02259.1"/>
    <property type="match status" value="1"/>
</dbReference>
<evidence type="ECO:0000256" key="3">
    <source>
        <dbReference type="ARBA" id="ARBA00022801"/>
    </source>
</evidence>
<dbReference type="EMBL" id="JAMFTH010000007">
    <property type="protein sequence ID" value="MCP8900779.1"/>
    <property type="molecule type" value="Genomic_DNA"/>
</dbReference>
<feature type="binding site" evidence="6">
    <location>
        <position position="18"/>
    </location>
    <ligand>
        <name>Zn(2+)</name>
        <dbReference type="ChEBI" id="CHEBI:29105"/>
    </ligand>
</feature>
<reference evidence="9" key="1">
    <citation type="submission" date="2022-05" db="EMBL/GenBank/DDBJ databases">
        <authorList>
            <person name="Sun H.-N."/>
        </authorList>
    </citation>
    <scope>NUCLEOTIDE SEQUENCE</scope>
    <source>
        <strain evidence="9">HB14</strain>
    </source>
</reference>
<proteinExistence type="inferred from homology"/>
<keyword evidence="2 6" id="KW-0479">Metal-binding</keyword>
<dbReference type="InterPro" id="IPR007036">
    <property type="entry name" value="Aste_AspA_hybrid_dom"/>
</dbReference>
<feature type="domain" description="AstE/AspA barrel-sandwich hybrid" evidence="7">
    <location>
        <begin position="210"/>
        <end position="290"/>
    </location>
</feature>